<comment type="caution">
    <text evidence="1">The sequence shown here is derived from an EMBL/GenBank/DDBJ whole genome shotgun (WGS) entry which is preliminary data.</text>
</comment>
<gene>
    <name evidence="1" type="ORF">OSB04_015855</name>
</gene>
<organism evidence="1 2">
    <name type="scientific">Centaurea solstitialis</name>
    <name type="common">yellow star-thistle</name>
    <dbReference type="NCBI Taxonomy" id="347529"/>
    <lineage>
        <taxon>Eukaryota</taxon>
        <taxon>Viridiplantae</taxon>
        <taxon>Streptophyta</taxon>
        <taxon>Embryophyta</taxon>
        <taxon>Tracheophyta</taxon>
        <taxon>Spermatophyta</taxon>
        <taxon>Magnoliopsida</taxon>
        <taxon>eudicotyledons</taxon>
        <taxon>Gunneridae</taxon>
        <taxon>Pentapetalae</taxon>
        <taxon>asterids</taxon>
        <taxon>campanulids</taxon>
        <taxon>Asterales</taxon>
        <taxon>Asteraceae</taxon>
        <taxon>Carduoideae</taxon>
        <taxon>Cardueae</taxon>
        <taxon>Centaureinae</taxon>
        <taxon>Centaurea</taxon>
    </lineage>
</organism>
<accession>A0AA38WGX1</accession>
<dbReference type="Gene3D" id="1.10.340.70">
    <property type="match status" value="1"/>
</dbReference>
<keyword evidence="2" id="KW-1185">Reference proteome</keyword>
<dbReference type="AlphaFoldDB" id="A0AA38WGX1"/>
<sequence length="221" mass="26172">MCKSYMKLNLSKYSFIRTSKFLGYTIVRRGIEANPNQSHDRVAENLIKVQKLVKRITSLNRISLDGRSRTYDVTSFAVQTTRQDPAVIFGHHFKYNKCRLGMTTRCTTSSKLLYNTTWMTYQPTQERSIYLSRFDIEYKLRTTVIYYKTHLMMRDEQMNQILQELHDGKRGNHLRGRSLANRISRQGYYWPTLREDAIRDVMLANGIQVRHINPLNPYNPY</sequence>
<name>A0AA38WGX1_9ASTR</name>
<dbReference type="Proteomes" id="UP001172457">
    <property type="component" value="Chromosome 4"/>
</dbReference>
<protein>
    <recommendedName>
        <fullName evidence="3">Integrase zinc-binding domain-containing protein</fullName>
    </recommendedName>
</protein>
<evidence type="ECO:0000313" key="2">
    <source>
        <dbReference type="Proteomes" id="UP001172457"/>
    </source>
</evidence>
<evidence type="ECO:0000313" key="1">
    <source>
        <dbReference type="EMBL" id="KAJ9551810.1"/>
    </source>
</evidence>
<evidence type="ECO:0008006" key="3">
    <source>
        <dbReference type="Google" id="ProtNLM"/>
    </source>
</evidence>
<proteinExistence type="predicted"/>
<dbReference type="EMBL" id="JARYMX010000004">
    <property type="protein sequence ID" value="KAJ9551810.1"/>
    <property type="molecule type" value="Genomic_DNA"/>
</dbReference>
<reference evidence="1" key="1">
    <citation type="submission" date="2023-03" db="EMBL/GenBank/DDBJ databases">
        <title>Chromosome-scale reference genome and RAD-based genetic map of yellow starthistle (Centaurea solstitialis) reveal putative structural variation and QTLs associated with invader traits.</title>
        <authorList>
            <person name="Reatini B."/>
            <person name="Cang F.A."/>
            <person name="Jiang Q."/>
            <person name="Mckibben M.T.W."/>
            <person name="Barker M.S."/>
            <person name="Rieseberg L.H."/>
            <person name="Dlugosch K.M."/>
        </authorList>
    </citation>
    <scope>NUCLEOTIDE SEQUENCE</scope>
    <source>
        <strain evidence="1">CAN-66</strain>
        <tissue evidence="1">Leaf</tissue>
    </source>
</reference>